<protein>
    <submittedName>
        <fullName evidence="1">NADH dehydrogenase FAD-containing subunit</fullName>
    </submittedName>
</protein>
<sequence>MMGPKARAHAERAMRRLGVEVREDAEVVKVLPDAVELAGGELIG</sequence>
<dbReference type="EMBL" id="JADBEF010000001">
    <property type="protein sequence ID" value="MBE1561282.1"/>
    <property type="molecule type" value="Genomic_DNA"/>
</dbReference>
<reference evidence="1 2" key="1">
    <citation type="submission" date="2020-10" db="EMBL/GenBank/DDBJ databases">
        <title>Sequencing the genomes of 1000 actinobacteria strains.</title>
        <authorList>
            <person name="Klenk H.-P."/>
        </authorList>
    </citation>
    <scope>NUCLEOTIDE SEQUENCE [LARGE SCALE GENOMIC DNA]</scope>
    <source>
        <strain evidence="1 2">DSM 43748</strain>
    </source>
</reference>
<dbReference type="Proteomes" id="UP000661607">
    <property type="component" value="Unassembled WGS sequence"/>
</dbReference>
<organism evidence="1 2">
    <name type="scientific">Nonomuraea africana</name>
    <dbReference type="NCBI Taxonomy" id="46171"/>
    <lineage>
        <taxon>Bacteria</taxon>
        <taxon>Bacillati</taxon>
        <taxon>Actinomycetota</taxon>
        <taxon>Actinomycetes</taxon>
        <taxon>Streptosporangiales</taxon>
        <taxon>Streptosporangiaceae</taxon>
        <taxon>Nonomuraea</taxon>
    </lineage>
</organism>
<name>A0ABR9KI82_9ACTN</name>
<gene>
    <name evidence="1" type="ORF">H4W81_004061</name>
</gene>
<comment type="caution">
    <text evidence="1">The sequence shown here is derived from an EMBL/GenBank/DDBJ whole genome shotgun (WGS) entry which is preliminary data.</text>
</comment>
<accession>A0ABR9KI82</accession>
<proteinExistence type="predicted"/>
<evidence type="ECO:0000313" key="1">
    <source>
        <dbReference type="EMBL" id="MBE1561282.1"/>
    </source>
</evidence>
<dbReference type="RefSeq" id="WP_264083178.1">
    <property type="nucleotide sequence ID" value="NZ_BAAASY010000020.1"/>
</dbReference>
<evidence type="ECO:0000313" key="2">
    <source>
        <dbReference type="Proteomes" id="UP000661607"/>
    </source>
</evidence>
<keyword evidence="2" id="KW-1185">Reference proteome</keyword>
<dbReference type="SUPFAM" id="SSF51905">
    <property type="entry name" value="FAD/NAD(P)-binding domain"/>
    <property type="match status" value="1"/>
</dbReference>
<dbReference type="InterPro" id="IPR036188">
    <property type="entry name" value="FAD/NAD-bd_sf"/>
</dbReference>